<reference evidence="2 3" key="1">
    <citation type="submission" date="2020-09" db="EMBL/GenBank/DDBJ databases">
        <title>Complete genomes of bradyrhizobia occurring on native shrubby legumes in Australia.</title>
        <authorList>
            <person name="Lafay B."/>
        </authorList>
    </citation>
    <scope>NUCLEOTIDE SEQUENCE [LARGE SCALE GENOMIC DNA]</scope>
    <source>
        <strain evidence="2 3">BDV5040</strain>
    </source>
</reference>
<dbReference type="AlphaFoldDB" id="A0A7S9D3T8"/>
<dbReference type="RefSeq" id="WP_195800260.1">
    <property type="nucleotide sequence ID" value="NZ_CP061379.1"/>
</dbReference>
<dbReference type="SUPFAM" id="SSF51735">
    <property type="entry name" value="NAD(P)-binding Rossmann-fold domains"/>
    <property type="match status" value="1"/>
</dbReference>
<gene>
    <name evidence="2" type="ORF">IC761_29980</name>
</gene>
<dbReference type="InterPro" id="IPR036291">
    <property type="entry name" value="NAD(P)-bd_dom_sf"/>
</dbReference>
<dbReference type="KEGG" id="bcou:IC761_29980"/>
<dbReference type="InterPro" id="IPR005097">
    <property type="entry name" value="Sacchrp_dh_NADP-bd"/>
</dbReference>
<dbReference type="PANTHER" id="PTHR43781:SF1">
    <property type="entry name" value="SACCHAROPINE DEHYDROGENASE"/>
    <property type="match status" value="1"/>
</dbReference>
<dbReference type="Gene3D" id="3.40.50.720">
    <property type="entry name" value="NAD(P)-binding Rossmann-like Domain"/>
    <property type="match status" value="1"/>
</dbReference>
<sequence length="355" mass="36864">MVSSPIALYGATGVTGQLILSRLASLGLKPRLVGRDPKRLSDLADQYALSLYEAKIDDHKALAGCLPRGGLLVNAAGPFVSTAMPLIDAAMSLGCDYFDVSGELDSLRALLALDVAAKKARRVVIGGGGFGIAATDILVSKLEAAFGPLESVRVSVAADSAFSTTGVAESTLAVLAGGGAEIVSGEITRVRLARKRWRERTTTGASISFASAPLADLIAASRLTHAPDIVAGVPMLPMQAQATSLFAPLLPLLLKVPQVRRALVKKSGHAGVAGHEHVSRAWVRGTQGRRSQTLMIEGGEGFALAADIAAHAIARYLQSPPLPGAYTPACALGPEWLDGLAGIRFYSQESEGMHA</sequence>
<dbReference type="Pfam" id="PF03435">
    <property type="entry name" value="Sacchrp_dh_NADP"/>
    <property type="match status" value="1"/>
</dbReference>
<organism evidence="2 3">
    <name type="scientific">Bradyrhizobium commune</name>
    <dbReference type="NCBI Taxonomy" id="83627"/>
    <lineage>
        <taxon>Bacteria</taxon>
        <taxon>Pseudomonadati</taxon>
        <taxon>Pseudomonadota</taxon>
        <taxon>Alphaproteobacteria</taxon>
        <taxon>Hyphomicrobiales</taxon>
        <taxon>Nitrobacteraceae</taxon>
        <taxon>Bradyrhizobium</taxon>
    </lineage>
</organism>
<dbReference type="Proteomes" id="UP000594621">
    <property type="component" value="Chromosome"/>
</dbReference>
<name>A0A7S9D3T8_9BRAD</name>
<protein>
    <submittedName>
        <fullName evidence="2">Saccharopine dehydrogenase NADP-binding domain-containing protein</fullName>
    </submittedName>
</protein>
<feature type="domain" description="Saccharopine dehydrogenase NADP binding" evidence="1">
    <location>
        <begin position="6"/>
        <end position="102"/>
    </location>
</feature>
<evidence type="ECO:0000313" key="3">
    <source>
        <dbReference type="Proteomes" id="UP000594621"/>
    </source>
</evidence>
<evidence type="ECO:0000259" key="1">
    <source>
        <dbReference type="Pfam" id="PF03435"/>
    </source>
</evidence>
<keyword evidence="3" id="KW-1185">Reference proteome</keyword>
<dbReference type="PANTHER" id="PTHR43781">
    <property type="entry name" value="SACCHAROPINE DEHYDROGENASE"/>
    <property type="match status" value="1"/>
</dbReference>
<accession>A0A7S9D3T8</accession>
<proteinExistence type="predicted"/>
<dbReference type="EMBL" id="CP061379">
    <property type="protein sequence ID" value="QPF90677.1"/>
    <property type="molecule type" value="Genomic_DNA"/>
</dbReference>
<evidence type="ECO:0000313" key="2">
    <source>
        <dbReference type="EMBL" id="QPF90677.1"/>
    </source>
</evidence>